<dbReference type="PANTHER" id="PTHR11552">
    <property type="entry name" value="GLUCOSE-METHANOL-CHOLINE GMC OXIDOREDUCTASE"/>
    <property type="match status" value="1"/>
</dbReference>
<dbReference type="InterPro" id="IPR012132">
    <property type="entry name" value="GMC_OxRdtase"/>
</dbReference>
<dbReference type="InterPro" id="IPR000172">
    <property type="entry name" value="GMC_OxRdtase_N"/>
</dbReference>
<dbReference type="PROSITE" id="PS00623">
    <property type="entry name" value="GMC_OXRED_1"/>
    <property type="match status" value="1"/>
</dbReference>
<sequence length="186" mass="19626">MVFSSMAAMVPLGFGVGALQGGTFSAHLHWVFGSTAIVCAPCTVAAYWAVPTLPPSSGLAAWNAFRDRLCDCRRGNVRTSSRCSLVRGGDATRSVIVLEAGKNLVEDPRVQTPALWTTLMGPEADWQFQTTQVCLSKPATILGDRVIKEPQGKMLGGSSGINGQAFVAPTKAGIDGWAKLGATNWT</sequence>
<dbReference type="VEuPathDB" id="FungiDB:AFLA_003487"/>
<dbReference type="Gene3D" id="3.50.50.60">
    <property type="entry name" value="FAD/NAD(P)-binding domain"/>
    <property type="match status" value="1"/>
</dbReference>
<protein>
    <recommendedName>
        <fullName evidence="2">Glucose-methanol-choline oxidoreductase N-terminal domain-containing protein</fullName>
    </recommendedName>
</protein>
<comment type="similarity">
    <text evidence="1">Belongs to the GMC oxidoreductase family.</text>
</comment>
<dbReference type="VEuPathDB" id="FungiDB:AFLA_003486"/>
<dbReference type="SUPFAM" id="SSF103473">
    <property type="entry name" value="MFS general substrate transporter"/>
    <property type="match status" value="1"/>
</dbReference>
<keyword evidence="4" id="KW-1185">Reference proteome</keyword>
<dbReference type="PANTHER" id="PTHR11552:SF210">
    <property type="entry name" value="GLUCOSE-METHANOL-CHOLINE OXIDOREDUCTASE N-TERMINAL DOMAIN-CONTAINING PROTEIN-RELATED"/>
    <property type="match status" value="1"/>
</dbReference>
<dbReference type="AlphaFoldDB" id="A0A7U2MQ00"/>
<accession>A0A7U2MQ00</accession>
<dbReference type="GO" id="GO:0016614">
    <property type="term" value="F:oxidoreductase activity, acting on CH-OH group of donors"/>
    <property type="evidence" value="ECO:0007669"/>
    <property type="project" value="InterPro"/>
</dbReference>
<evidence type="ECO:0000313" key="3">
    <source>
        <dbReference type="EMBL" id="QRD87723.1"/>
    </source>
</evidence>
<proteinExistence type="inferred from homology"/>
<feature type="domain" description="Glucose-methanol-choline oxidoreductase N-terminal" evidence="2">
    <location>
        <begin position="152"/>
        <end position="175"/>
    </location>
</feature>
<gene>
    <name evidence="3" type="ORF">F9C07_705</name>
</gene>
<dbReference type="GO" id="GO:0050660">
    <property type="term" value="F:flavin adenine dinucleotide binding"/>
    <property type="evidence" value="ECO:0007669"/>
    <property type="project" value="InterPro"/>
</dbReference>
<evidence type="ECO:0000313" key="4">
    <source>
        <dbReference type="Proteomes" id="UP000596276"/>
    </source>
</evidence>
<reference evidence="4" key="1">
    <citation type="journal article" date="2021" name="G3 (Bethesda)">
        <title>Chromosome assembled and annotated genome sequence of Aspergillus flavus NRRL 3357.</title>
        <authorList>
            <person name="Skerker J.M."/>
            <person name="Pianalto K.M."/>
            <person name="Mondo S.J."/>
            <person name="Yang K."/>
            <person name="Arkin A.P."/>
            <person name="Keller N.P."/>
            <person name="Grigoriev I.V."/>
            <person name="Louise Glass N.L."/>
        </authorList>
    </citation>
    <scope>NUCLEOTIDE SEQUENCE [LARGE SCALE GENOMIC DNA]</scope>
    <source>
        <strain evidence="4">ATCC 200026 / FGSC A1120 / IAM 13836 / NRRL 3357 / JCM 12722 / SRRC 167</strain>
    </source>
</reference>
<dbReference type="Gene3D" id="3.30.560.10">
    <property type="entry name" value="Glucose Oxidase, domain 3"/>
    <property type="match status" value="1"/>
</dbReference>
<organism evidence="3 4">
    <name type="scientific">Aspergillus flavus (strain ATCC 200026 / FGSC A1120 / IAM 13836 / NRRL 3357 / JCM 12722 / SRRC 167)</name>
    <dbReference type="NCBI Taxonomy" id="332952"/>
    <lineage>
        <taxon>Eukaryota</taxon>
        <taxon>Fungi</taxon>
        <taxon>Dikarya</taxon>
        <taxon>Ascomycota</taxon>
        <taxon>Pezizomycotina</taxon>
        <taxon>Eurotiomycetes</taxon>
        <taxon>Eurotiomycetidae</taxon>
        <taxon>Eurotiales</taxon>
        <taxon>Aspergillaceae</taxon>
        <taxon>Aspergillus</taxon>
        <taxon>Aspergillus subgen. Circumdati</taxon>
    </lineage>
</organism>
<dbReference type="EMBL" id="CP044619">
    <property type="protein sequence ID" value="QRD87723.1"/>
    <property type="molecule type" value="Genomic_DNA"/>
</dbReference>
<dbReference type="InterPro" id="IPR036259">
    <property type="entry name" value="MFS_trans_sf"/>
</dbReference>
<evidence type="ECO:0000259" key="2">
    <source>
        <dbReference type="PROSITE" id="PS00623"/>
    </source>
</evidence>
<dbReference type="SUPFAM" id="SSF51905">
    <property type="entry name" value="FAD/NAD(P)-binding domain"/>
    <property type="match status" value="1"/>
</dbReference>
<evidence type="ECO:0000256" key="1">
    <source>
        <dbReference type="ARBA" id="ARBA00010790"/>
    </source>
</evidence>
<dbReference type="VEuPathDB" id="FungiDB:F9C07_705"/>
<dbReference type="Proteomes" id="UP000596276">
    <property type="component" value="Chromosome 1"/>
</dbReference>
<dbReference type="InterPro" id="IPR036188">
    <property type="entry name" value="FAD/NAD-bd_sf"/>
</dbReference>
<name>A0A7U2MQ00_ASPFN</name>